<evidence type="ECO:0000313" key="3">
    <source>
        <dbReference type="Proteomes" id="UP000492821"/>
    </source>
</evidence>
<feature type="region of interest" description="Disordered" evidence="1">
    <location>
        <begin position="269"/>
        <end position="290"/>
    </location>
</feature>
<dbReference type="Pfam" id="PF10318">
    <property type="entry name" value="7TM_GPCR_Srh"/>
    <property type="match status" value="1"/>
</dbReference>
<feature type="transmembrane region" description="Helical" evidence="2">
    <location>
        <begin position="143"/>
        <end position="164"/>
    </location>
</feature>
<keyword evidence="2" id="KW-0812">Transmembrane</keyword>
<dbReference type="AlphaFoldDB" id="A0A7E4ZR74"/>
<sequence length="290" mass="32382">MFEFVFLTLHPVFLSPFMAAFQGGFLRHISTARITAVLVCMSIFLFINTATGVFLSLLNRLSHMFSDKIVEYLHKKLVFPCIIAFHLLMYASITYAILSSMDTNENVRKLIIAETGDLLDVYLGEPSLMYISELGGVTRKVCIGFMIGFIILSICLLGCVVLFISSVNTYKHNSKSVSKVSSSLIVSSIVQAILCVTFLFIPFALLSFFWGFRIEKSANPINVVCVFMACHGTIDMFCILFFVKPYWRFVTNIGRSVKNCLLFRDPSTRPMVSESSGATASKSRASIPIL</sequence>
<dbReference type="Proteomes" id="UP000492821">
    <property type="component" value="Unassembled WGS sequence"/>
</dbReference>
<organism evidence="3 4">
    <name type="scientific">Panagrellus redivivus</name>
    <name type="common">Microworm</name>
    <dbReference type="NCBI Taxonomy" id="6233"/>
    <lineage>
        <taxon>Eukaryota</taxon>
        <taxon>Metazoa</taxon>
        <taxon>Ecdysozoa</taxon>
        <taxon>Nematoda</taxon>
        <taxon>Chromadorea</taxon>
        <taxon>Rhabditida</taxon>
        <taxon>Tylenchina</taxon>
        <taxon>Panagrolaimomorpha</taxon>
        <taxon>Panagrolaimoidea</taxon>
        <taxon>Panagrolaimidae</taxon>
        <taxon>Panagrellus</taxon>
    </lineage>
</organism>
<dbReference type="PANTHER" id="PTHR46891">
    <property type="entry name" value="SERPENTINE RECEPTOR, CLASS H-RELATED"/>
    <property type="match status" value="1"/>
</dbReference>
<dbReference type="InterPro" id="IPR019422">
    <property type="entry name" value="7TM_GPCR_serpentine_rcpt_Srh"/>
</dbReference>
<dbReference type="WBParaSite" id="Pan_g12287.t1">
    <property type="protein sequence ID" value="Pan_g12287.t1"/>
    <property type="gene ID" value="Pan_g12287"/>
</dbReference>
<feature type="transmembrane region" description="Helical" evidence="2">
    <location>
        <begin position="77"/>
        <end position="98"/>
    </location>
</feature>
<proteinExistence type="predicted"/>
<keyword evidence="3" id="KW-1185">Reference proteome</keyword>
<keyword evidence="2" id="KW-0472">Membrane</keyword>
<name>A0A7E4ZR74_PANRE</name>
<protein>
    <submittedName>
        <fullName evidence="4">G_PROTEIN_RECEP_F1_2 domain-containing protein</fullName>
    </submittedName>
</protein>
<keyword evidence="2" id="KW-1133">Transmembrane helix</keyword>
<feature type="transmembrane region" description="Helical" evidence="2">
    <location>
        <begin position="221"/>
        <end position="243"/>
    </location>
</feature>
<evidence type="ECO:0000313" key="4">
    <source>
        <dbReference type="WBParaSite" id="Pan_g12287.t1"/>
    </source>
</evidence>
<feature type="compositionally biased region" description="Polar residues" evidence="1">
    <location>
        <begin position="273"/>
        <end position="284"/>
    </location>
</feature>
<accession>A0A7E4ZR74</accession>
<reference evidence="3" key="1">
    <citation type="journal article" date="2013" name="Genetics">
        <title>The draft genome and transcriptome of Panagrellus redivivus are shaped by the harsh demands of a free-living lifestyle.</title>
        <authorList>
            <person name="Srinivasan J."/>
            <person name="Dillman A.R."/>
            <person name="Macchietto M.G."/>
            <person name="Heikkinen L."/>
            <person name="Lakso M."/>
            <person name="Fracchia K.M."/>
            <person name="Antoshechkin I."/>
            <person name="Mortazavi A."/>
            <person name="Wong G."/>
            <person name="Sternberg P.W."/>
        </authorList>
    </citation>
    <scope>NUCLEOTIDE SEQUENCE [LARGE SCALE GENOMIC DNA]</scope>
    <source>
        <strain evidence="3">MT8872</strain>
    </source>
</reference>
<reference evidence="4" key="2">
    <citation type="submission" date="2020-10" db="UniProtKB">
        <authorList>
            <consortium name="WormBaseParasite"/>
        </authorList>
    </citation>
    <scope>IDENTIFICATION</scope>
</reference>
<feature type="transmembrane region" description="Helical" evidence="2">
    <location>
        <begin position="184"/>
        <end position="209"/>
    </location>
</feature>
<evidence type="ECO:0000256" key="1">
    <source>
        <dbReference type="SAM" id="MobiDB-lite"/>
    </source>
</evidence>
<feature type="transmembrane region" description="Helical" evidence="2">
    <location>
        <begin position="35"/>
        <end position="57"/>
    </location>
</feature>
<evidence type="ECO:0000256" key="2">
    <source>
        <dbReference type="SAM" id="Phobius"/>
    </source>
</evidence>